<dbReference type="EMBL" id="JAOTJC010000008">
    <property type="protein sequence ID" value="MCU7555000.1"/>
    <property type="molecule type" value="Genomic_DNA"/>
</dbReference>
<accession>A0ABT2VPH4</accession>
<keyword evidence="2" id="KW-1185">Reference proteome</keyword>
<organism evidence="1 2">
    <name type="scientific">Alteromonas salexigens</name>
    <dbReference type="NCBI Taxonomy" id="2982530"/>
    <lineage>
        <taxon>Bacteria</taxon>
        <taxon>Pseudomonadati</taxon>
        <taxon>Pseudomonadota</taxon>
        <taxon>Gammaproteobacteria</taxon>
        <taxon>Alteromonadales</taxon>
        <taxon>Alteromonadaceae</taxon>
        <taxon>Alteromonas/Salinimonas group</taxon>
        <taxon>Alteromonas</taxon>
    </lineage>
</organism>
<comment type="caution">
    <text evidence="1">The sequence shown here is derived from an EMBL/GenBank/DDBJ whole genome shotgun (WGS) entry which is preliminary data.</text>
</comment>
<dbReference type="Proteomes" id="UP001209257">
    <property type="component" value="Unassembled WGS sequence"/>
</dbReference>
<dbReference type="RefSeq" id="WP_262994228.1">
    <property type="nucleotide sequence ID" value="NZ_JAOTJC010000008.1"/>
</dbReference>
<sequence>MLSAKNIAVIGTGSSAKSFVESFGANKKLCFYNSQGEGEFIGQQVRHLATLQKDHYDIVVVAVYDYAELTEQLDKLTDAPLYWFNAVSHELTQLSDLYGDNNDHFIAKADVLTVVYDFRVAPPTYDLLNFLVRCKLEANQQNAQSLEVIFCPGDKQGFRKDIDFFSVEEMNFRIVNLLLPLVKLVDPNASIFLAHSRREARERFESAPKRFPSKHDFLRPQPRHFFYELFEFMGDKQSHMILNASAFYREKVNQWSSSRGLNFTQTVVITLRESSAHNARNSDLKLWRNIADRLLTSGLDVVIVRDTETALLPLSWEGIYEFPEAALNVHMRLALYEQVRFNVAVSNGSQALMSLSKSCKYLLFGMHNTTCTSNTAEHLKKIGMIYGNSQRLGAVDGQYLCWDEVTEVNVWNAITRLMTEKKL</sequence>
<evidence type="ECO:0000313" key="1">
    <source>
        <dbReference type="EMBL" id="MCU7555000.1"/>
    </source>
</evidence>
<reference evidence="2" key="1">
    <citation type="submission" date="2023-07" db="EMBL/GenBank/DDBJ databases">
        <title>Study on multiphase classification of strain Alteromonas salexigens isolated from the Yellow Sea.</title>
        <authorList>
            <person name="Sun L."/>
        </authorList>
    </citation>
    <scope>NUCLEOTIDE SEQUENCE [LARGE SCALE GENOMIC DNA]</scope>
    <source>
        <strain evidence="2">ASW11-19</strain>
    </source>
</reference>
<name>A0ABT2VPH4_9ALTE</name>
<evidence type="ECO:0000313" key="2">
    <source>
        <dbReference type="Proteomes" id="UP001209257"/>
    </source>
</evidence>
<protein>
    <submittedName>
        <fullName evidence="1">Uncharacterized protein</fullName>
    </submittedName>
</protein>
<gene>
    <name evidence="1" type="ORF">OCL06_10345</name>
</gene>
<proteinExistence type="predicted"/>